<sequence length="150" mass="17247">MNEIILKLVEFSSWPIVVLIAAYLLRDPIKKLISRFNGIRAGDIEIQMRQQMHAQSLTEEQLEKISVLSTDEIDLFLLVSFTEAIGFNYTVPIPKNILHERLYYLEKLGLLKIYPPESEDAPIRHDCTPEGRRVRELIINGASQLVRSTV</sequence>
<gene>
    <name evidence="1" type="ORF">HNE05_07985</name>
</gene>
<protein>
    <submittedName>
        <fullName evidence="1">Uncharacterized protein</fullName>
    </submittedName>
</protein>
<dbReference type="EMBL" id="CP053697">
    <property type="protein sequence ID" value="QKE63303.1"/>
    <property type="molecule type" value="Genomic_DNA"/>
</dbReference>
<reference evidence="1" key="1">
    <citation type="submission" date="2020-07" db="EMBL/GenBank/DDBJ databases">
        <title>Nitrate ammonifying Pseudomonas campi sp. nov. isolated from German agricultural grassland.</title>
        <authorList>
            <person name="Timsy T."/>
            <person name="Ulrich A."/>
            <person name="Spanner T."/>
            <person name="Foesel B."/>
            <person name="Kolb S."/>
            <person name="Horn M.A."/>
            <person name="Behrendt U."/>
        </authorList>
    </citation>
    <scope>NUCLEOTIDE SEQUENCE</scope>
    <source>
        <strain evidence="1">S1-A32-2</strain>
    </source>
</reference>
<dbReference type="AlphaFoldDB" id="A0A6M8FAW1"/>
<name>A0A6M8FAW1_9GAMM</name>
<dbReference type="RefSeq" id="WP_173206611.1">
    <property type="nucleotide sequence ID" value="NZ_CP053697.2"/>
</dbReference>
<proteinExistence type="predicted"/>
<dbReference type="KEGG" id="pcam:HNE05_07985"/>
<organism evidence="1 2">
    <name type="scientific">Aquipseudomonas campi</name>
    <dbReference type="NCBI Taxonomy" id="2731681"/>
    <lineage>
        <taxon>Bacteria</taxon>
        <taxon>Pseudomonadati</taxon>
        <taxon>Pseudomonadota</taxon>
        <taxon>Gammaproteobacteria</taxon>
        <taxon>Pseudomonadales</taxon>
        <taxon>Pseudomonadaceae</taxon>
        <taxon>Aquipseudomonas</taxon>
    </lineage>
</organism>
<evidence type="ECO:0000313" key="1">
    <source>
        <dbReference type="EMBL" id="QKE63303.1"/>
    </source>
</evidence>
<keyword evidence="2" id="KW-1185">Reference proteome</keyword>
<evidence type="ECO:0000313" key="2">
    <source>
        <dbReference type="Proteomes" id="UP000501379"/>
    </source>
</evidence>
<accession>A0A6M8FAW1</accession>
<dbReference type="Proteomes" id="UP000501379">
    <property type="component" value="Chromosome"/>
</dbReference>